<comment type="similarity">
    <text evidence="5">Belongs to the ABC transporter superfamily. Macrolide exporter (TC 3.A.1.122) family.</text>
</comment>
<keyword evidence="3" id="KW-0547">Nucleotide-binding</keyword>
<dbReference type="GO" id="GO:0022857">
    <property type="term" value="F:transmembrane transporter activity"/>
    <property type="evidence" value="ECO:0007669"/>
    <property type="project" value="TreeGrafter"/>
</dbReference>
<dbReference type="GO" id="GO:0098796">
    <property type="term" value="C:membrane protein complex"/>
    <property type="evidence" value="ECO:0007669"/>
    <property type="project" value="UniProtKB-ARBA"/>
</dbReference>
<dbReference type="GO" id="GO:0005524">
    <property type="term" value="F:ATP binding"/>
    <property type="evidence" value="ECO:0007669"/>
    <property type="project" value="UniProtKB-KW"/>
</dbReference>
<dbReference type="Proteomes" id="UP000516148">
    <property type="component" value="Chromosome"/>
</dbReference>
<dbReference type="FunFam" id="3.40.50.300:FF:000032">
    <property type="entry name" value="Export ABC transporter ATP-binding protein"/>
    <property type="match status" value="1"/>
</dbReference>
<dbReference type="EMBL" id="CP061038">
    <property type="protein sequence ID" value="QNQ09886.1"/>
    <property type="molecule type" value="Genomic_DNA"/>
</dbReference>
<evidence type="ECO:0000313" key="8">
    <source>
        <dbReference type="Proteomes" id="UP000516148"/>
    </source>
</evidence>
<dbReference type="Pfam" id="PF00005">
    <property type="entry name" value="ABC_tran"/>
    <property type="match status" value="1"/>
</dbReference>
<evidence type="ECO:0000256" key="3">
    <source>
        <dbReference type="ARBA" id="ARBA00022741"/>
    </source>
</evidence>
<organism evidence="7 8">
    <name type="scientific">Sphingomonas alpina</name>
    <dbReference type="NCBI Taxonomy" id="653931"/>
    <lineage>
        <taxon>Bacteria</taxon>
        <taxon>Pseudomonadati</taxon>
        <taxon>Pseudomonadota</taxon>
        <taxon>Alphaproteobacteria</taxon>
        <taxon>Sphingomonadales</taxon>
        <taxon>Sphingomonadaceae</taxon>
        <taxon>Sphingomonas</taxon>
    </lineage>
</organism>
<dbReference type="InterPro" id="IPR015854">
    <property type="entry name" value="ABC_transpr_LolD-like"/>
</dbReference>
<dbReference type="Gene3D" id="3.40.50.300">
    <property type="entry name" value="P-loop containing nucleotide triphosphate hydrolases"/>
    <property type="match status" value="1"/>
</dbReference>
<keyword evidence="1" id="KW-0813">Transport</keyword>
<protein>
    <submittedName>
        <fullName evidence="7">ABC transporter ATP-binding protein</fullName>
    </submittedName>
</protein>
<dbReference type="AlphaFoldDB" id="A0A7H0LJN3"/>
<proteinExistence type="inferred from homology"/>
<keyword evidence="2" id="KW-0997">Cell inner membrane</keyword>
<dbReference type="SUPFAM" id="SSF52540">
    <property type="entry name" value="P-loop containing nucleoside triphosphate hydrolases"/>
    <property type="match status" value="1"/>
</dbReference>
<dbReference type="PROSITE" id="PS50893">
    <property type="entry name" value="ABC_TRANSPORTER_2"/>
    <property type="match status" value="1"/>
</dbReference>
<dbReference type="SMART" id="SM00382">
    <property type="entry name" value="AAA"/>
    <property type="match status" value="1"/>
</dbReference>
<dbReference type="InterPro" id="IPR017871">
    <property type="entry name" value="ABC_transporter-like_CS"/>
</dbReference>
<evidence type="ECO:0000256" key="1">
    <source>
        <dbReference type="ARBA" id="ARBA00022448"/>
    </source>
</evidence>
<dbReference type="PANTHER" id="PTHR24220">
    <property type="entry name" value="IMPORT ATP-BINDING PROTEIN"/>
    <property type="match status" value="1"/>
</dbReference>
<reference evidence="7 8" key="1">
    <citation type="submission" date="2020-09" db="EMBL/GenBank/DDBJ databases">
        <title>Sphingomonas sp., a new species isolated from pork steak.</title>
        <authorList>
            <person name="Heidler von Heilborn D."/>
        </authorList>
    </citation>
    <scope>NUCLEOTIDE SEQUENCE [LARGE SCALE GENOMIC DNA]</scope>
    <source>
        <strain evidence="8">S8-3T</strain>
    </source>
</reference>
<keyword evidence="2" id="KW-0472">Membrane</keyword>
<evidence type="ECO:0000259" key="6">
    <source>
        <dbReference type="PROSITE" id="PS50893"/>
    </source>
</evidence>
<evidence type="ECO:0000256" key="5">
    <source>
        <dbReference type="ARBA" id="ARBA00038388"/>
    </source>
</evidence>
<keyword evidence="4 7" id="KW-0067">ATP-binding</keyword>
<dbReference type="GO" id="GO:0016887">
    <property type="term" value="F:ATP hydrolysis activity"/>
    <property type="evidence" value="ECO:0007669"/>
    <property type="project" value="InterPro"/>
</dbReference>
<dbReference type="CDD" id="cd03255">
    <property type="entry name" value="ABC_MJ0796_LolCDE_FtsE"/>
    <property type="match status" value="1"/>
</dbReference>
<dbReference type="KEGG" id="spap:H3Z74_01105"/>
<dbReference type="InterPro" id="IPR003593">
    <property type="entry name" value="AAA+_ATPase"/>
</dbReference>
<gene>
    <name evidence="7" type="ORF">H3Z74_01105</name>
</gene>
<name>A0A7H0LJN3_9SPHN</name>
<evidence type="ECO:0000256" key="2">
    <source>
        <dbReference type="ARBA" id="ARBA00022519"/>
    </source>
</evidence>
<keyword evidence="2" id="KW-1003">Cell membrane</keyword>
<dbReference type="PANTHER" id="PTHR24220:SF86">
    <property type="entry name" value="ABC TRANSPORTER ABCH.1"/>
    <property type="match status" value="1"/>
</dbReference>
<dbReference type="PROSITE" id="PS00211">
    <property type="entry name" value="ABC_TRANSPORTER_1"/>
    <property type="match status" value="1"/>
</dbReference>
<dbReference type="InterPro" id="IPR003439">
    <property type="entry name" value="ABC_transporter-like_ATP-bd"/>
</dbReference>
<sequence>MLEVTNVGKAYGPPTQPIPVLKDVSFSIPRGAFCAVLGPSGSGKSTLLNIVGLLDKPDSGQVMLDGVAVDYGSAYEAARLRNAMLGFVFQSFQLLPRLPAWQNVALPLLYRGIPREQRKAAALAMLERVGLADRSHHRPTELSGGQRQRVALARALIGEPSLILADEPTGSLDSITAVEVMALLRHLNRSLDVTILMVTHDRDLAAQCDRQIEFLDGRIISDSVSPAAPRPVDA</sequence>
<dbReference type="InterPro" id="IPR017911">
    <property type="entry name" value="MacB-like_ATP-bd"/>
</dbReference>
<evidence type="ECO:0000256" key="4">
    <source>
        <dbReference type="ARBA" id="ARBA00022840"/>
    </source>
</evidence>
<keyword evidence="8" id="KW-1185">Reference proteome</keyword>
<dbReference type="GO" id="GO:0005886">
    <property type="term" value="C:plasma membrane"/>
    <property type="evidence" value="ECO:0007669"/>
    <property type="project" value="TreeGrafter"/>
</dbReference>
<accession>A0A7H0LJN3</accession>
<dbReference type="RefSeq" id="WP_187762195.1">
    <property type="nucleotide sequence ID" value="NZ_CP061038.1"/>
</dbReference>
<feature type="domain" description="ABC transporter" evidence="6">
    <location>
        <begin position="2"/>
        <end position="232"/>
    </location>
</feature>
<dbReference type="InterPro" id="IPR027417">
    <property type="entry name" value="P-loop_NTPase"/>
</dbReference>
<evidence type="ECO:0000313" key="7">
    <source>
        <dbReference type="EMBL" id="QNQ09886.1"/>
    </source>
</evidence>